<dbReference type="EMBL" id="JAIWYP010000006">
    <property type="protein sequence ID" value="KAH3808122.1"/>
    <property type="molecule type" value="Genomic_DNA"/>
</dbReference>
<reference evidence="1" key="2">
    <citation type="submission" date="2020-11" db="EMBL/GenBank/DDBJ databases">
        <authorList>
            <person name="McCartney M.A."/>
            <person name="Auch B."/>
            <person name="Kono T."/>
            <person name="Mallez S."/>
            <person name="Becker A."/>
            <person name="Gohl D.M."/>
            <person name="Silverstein K.A.T."/>
            <person name="Koren S."/>
            <person name="Bechman K.B."/>
            <person name="Herman A."/>
            <person name="Abrahante J.E."/>
            <person name="Garbe J."/>
        </authorList>
    </citation>
    <scope>NUCLEOTIDE SEQUENCE</scope>
    <source>
        <strain evidence="1">Duluth1</strain>
        <tissue evidence="1">Whole animal</tissue>
    </source>
</reference>
<evidence type="ECO:0000313" key="1">
    <source>
        <dbReference type="EMBL" id="KAH3808122.1"/>
    </source>
</evidence>
<dbReference type="Proteomes" id="UP000828390">
    <property type="component" value="Unassembled WGS sequence"/>
</dbReference>
<evidence type="ECO:0000313" key="2">
    <source>
        <dbReference type="Proteomes" id="UP000828390"/>
    </source>
</evidence>
<dbReference type="InterPro" id="IPR043129">
    <property type="entry name" value="ATPase_NBD"/>
</dbReference>
<comment type="caution">
    <text evidence="1">The sequence shown here is derived from an EMBL/GenBank/DDBJ whole genome shotgun (WGS) entry which is preliminary data.</text>
</comment>
<sequence length="137" mass="15977">MAIHALPSKDMYDYFDMIRDFEVKKRKFKFDSQTDISFRIPVVLKEISEDQCHQSLSDRLTALKYGEKVSIRGRDELGVDSSIMQNWFTDPVSETLNHIRNVLKEERMKDVDLIVLVGGFADSPYVQMRFQKELPGI</sequence>
<dbReference type="PANTHER" id="PTHR14187">
    <property type="entry name" value="ALPHA KINASE/ELONGATION FACTOR 2 KINASE"/>
    <property type="match status" value="1"/>
</dbReference>
<dbReference type="AlphaFoldDB" id="A0A9D4G0Y1"/>
<name>A0A9D4G0Y1_DREPO</name>
<accession>A0A9D4G0Y1</accession>
<keyword evidence="2" id="KW-1185">Reference proteome</keyword>
<organism evidence="1 2">
    <name type="scientific">Dreissena polymorpha</name>
    <name type="common">Zebra mussel</name>
    <name type="synonym">Mytilus polymorpha</name>
    <dbReference type="NCBI Taxonomy" id="45954"/>
    <lineage>
        <taxon>Eukaryota</taxon>
        <taxon>Metazoa</taxon>
        <taxon>Spiralia</taxon>
        <taxon>Lophotrochozoa</taxon>
        <taxon>Mollusca</taxon>
        <taxon>Bivalvia</taxon>
        <taxon>Autobranchia</taxon>
        <taxon>Heteroconchia</taxon>
        <taxon>Euheterodonta</taxon>
        <taxon>Imparidentia</taxon>
        <taxon>Neoheterodontei</taxon>
        <taxon>Myida</taxon>
        <taxon>Dreissenoidea</taxon>
        <taxon>Dreissenidae</taxon>
        <taxon>Dreissena</taxon>
    </lineage>
</organism>
<reference evidence="1" key="1">
    <citation type="journal article" date="2019" name="bioRxiv">
        <title>The Genome of the Zebra Mussel, Dreissena polymorpha: A Resource for Invasive Species Research.</title>
        <authorList>
            <person name="McCartney M.A."/>
            <person name="Auch B."/>
            <person name="Kono T."/>
            <person name="Mallez S."/>
            <person name="Zhang Y."/>
            <person name="Obille A."/>
            <person name="Becker A."/>
            <person name="Abrahante J.E."/>
            <person name="Garbe J."/>
            <person name="Badalamenti J.P."/>
            <person name="Herman A."/>
            <person name="Mangelson H."/>
            <person name="Liachko I."/>
            <person name="Sullivan S."/>
            <person name="Sone E.D."/>
            <person name="Koren S."/>
            <person name="Silverstein K.A.T."/>
            <person name="Beckman K.B."/>
            <person name="Gohl D.M."/>
        </authorList>
    </citation>
    <scope>NUCLEOTIDE SEQUENCE</scope>
    <source>
        <strain evidence="1">Duluth1</strain>
        <tissue evidence="1">Whole animal</tissue>
    </source>
</reference>
<dbReference type="PANTHER" id="PTHR14187:SF5">
    <property type="entry name" value="HEAT SHOCK 70 KDA PROTEIN 12A"/>
    <property type="match status" value="1"/>
</dbReference>
<dbReference type="SUPFAM" id="SSF53067">
    <property type="entry name" value="Actin-like ATPase domain"/>
    <property type="match status" value="1"/>
</dbReference>
<gene>
    <name evidence="1" type="ORF">DPMN_136473</name>
</gene>
<proteinExistence type="predicted"/>
<protein>
    <submittedName>
        <fullName evidence="1">Uncharacterized protein</fullName>
    </submittedName>
</protein>